<accession>A0ABV4I2C4</accession>
<name>A0ABV4I2C4_9ACTN</name>
<dbReference type="RefSeq" id="WP_370718880.1">
    <property type="nucleotide sequence ID" value="NZ_JBGGTQ010000005.1"/>
</dbReference>
<evidence type="ECO:0000313" key="2">
    <source>
        <dbReference type="EMBL" id="MEZ0492829.1"/>
    </source>
</evidence>
<dbReference type="Proteomes" id="UP001566476">
    <property type="component" value="Unassembled WGS sequence"/>
</dbReference>
<reference evidence="2 3" key="1">
    <citation type="submission" date="2024-07" db="EMBL/GenBank/DDBJ databases">
        <authorList>
            <person name="Thanompreechachai J."/>
            <person name="Duangmal K."/>
        </authorList>
    </citation>
    <scope>NUCLEOTIDE SEQUENCE [LARGE SCALE GENOMIC DNA]</scope>
    <source>
        <strain evidence="2 3">TBRC 1896</strain>
    </source>
</reference>
<sequence>MIDFRYHVVSLVSVFLALAVGIVLGAGPLNEGISTGITDQVRQLTTEKNALRAERDEALATVDAQDAWAEAVGPALVARQLGGRSVAVVLLPGADSSQVDATVGQLQAAGATVASEVTLQEEWFAGSQTAAADRQRVAAALADQLPTAPDADAGTEDLLAAALAGALVTTELAQAEEADDQGGTVLTTLSDAGLLEVQGGAGTAPTRATLALVVGGAGDTDATDAVRSSTADAWTALLRELDAASAGAVLAGPEESAAQAGPVAVLRSDDDLAGSVSGVDDLDSPIGRVNVVLALRQQLTGGAGQYGTADSATGVSPPLPATPSAS</sequence>
<protein>
    <submittedName>
        <fullName evidence="2">Copper transporter</fullName>
    </submittedName>
</protein>
<organism evidence="2 3">
    <name type="scientific">Kineococcus mangrovi</name>
    <dbReference type="NCBI Taxonomy" id="1660183"/>
    <lineage>
        <taxon>Bacteria</taxon>
        <taxon>Bacillati</taxon>
        <taxon>Actinomycetota</taxon>
        <taxon>Actinomycetes</taxon>
        <taxon>Kineosporiales</taxon>
        <taxon>Kineosporiaceae</taxon>
        <taxon>Kineococcus</taxon>
    </lineage>
</organism>
<gene>
    <name evidence="2" type="ORF">AB2L28_11345</name>
</gene>
<keyword evidence="3" id="KW-1185">Reference proteome</keyword>
<evidence type="ECO:0000256" key="1">
    <source>
        <dbReference type="SAM" id="MobiDB-lite"/>
    </source>
</evidence>
<evidence type="ECO:0000313" key="3">
    <source>
        <dbReference type="Proteomes" id="UP001566476"/>
    </source>
</evidence>
<feature type="region of interest" description="Disordered" evidence="1">
    <location>
        <begin position="303"/>
        <end position="326"/>
    </location>
</feature>
<dbReference type="EMBL" id="JBGGTQ010000005">
    <property type="protein sequence ID" value="MEZ0492829.1"/>
    <property type="molecule type" value="Genomic_DNA"/>
</dbReference>
<comment type="caution">
    <text evidence="2">The sequence shown here is derived from an EMBL/GenBank/DDBJ whole genome shotgun (WGS) entry which is preliminary data.</text>
</comment>
<dbReference type="InterPro" id="IPR021522">
    <property type="entry name" value="MctB"/>
</dbReference>
<feature type="compositionally biased region" description="Pro residues" evidence="1">
    <location>
        <begin position="317"/>
        <end position="326"/>
    </location>
</feature>
<dbReference type="Pfam" id="PF11382">
    <property type="entry name" value="MctB"/>
    <property type="match status" value="1"/>
</dbReference>
<proteinExistence type="predicted"/>